<feature type="transmembrane region" description="Helical" evidence="6">
    <location>
        <begin position="21"/>
        <end position="39"/>
    </location>
</feature>
<comment type="subcellular location">
    <subcellularLocation>
        <location evidence="1">Cell membrane</location>
        <topology evidence="1">Multi-pass membrane protein</topology>
    </subcellularLocation>
</comment>
<feature type="transmembrane region" description="Helical" evidence="6">
    <location>
        <begin position="242"/>
        <end position="261"/>
    </location>
</feature>
<evidence type="ECO:0000313" key="9">
    <source>
        <dbReference type="Proteomes" id="UP000051820"/>
    </source>
</evidence>
<reference evidence="8 9" key="1">
    <citation type="journal article" date="2015" name="Genome Announc.">
        <title>Expanding the biotechnology potential of lactobacilli through comparative genomics of 213 strains and associated genera.</title>
        <authorList>
            <person name="Sun Z."/>
            <person name="Harris H.M."/>
            <person name="McCann A."/>
            <person name="Guo C."/>
            <person name="Argimon S."/>
            <person name="Zhang W."/>
            <person name="Yang X."/>
            <person name="Jeffery I.B."/>
            <person name="Cooney J.C."/>
            <person name="Kagawa T.F."/>
            <person name="Liu W."/>
            <person name="Song Y."/>
            <person name="Salvetti E."/>
            <person name="Wrobel A."/>
            <person name="Rasinkangas P."/>
            <person name="Parkhill J."/>
            <person name="Rea M.C."/>
            <person name="O'Sullivan O."/>
            <person name="Ritari J."/>
            <person name="Douillard F.P."/>
            <person name="Paul Ross R."/>
            <person name="Yang R."/>
            <person name="Briner A.E."/>
            <person name="Felis G.E."/>
            <person name="de Vos W.M."/>
            <person name="Barrangou R."/>
            <person name="Klaenhammer T.R."/>
            <person name="Caufield P.W."/>
            <person name="Cui Y."/>
            <person name="Zhang H."/>
            <person name="O'Toole P.W."/>
        </authorList>
    </citation>
    <scope>NUCLEOTIDE SEQUENCE [LARGE SCALE GENOMIC DNA]</scope>
    <source>
        <strain evidence="8 9">DSM 5007</strain>
    </source>
</reference>
<protein>
    <submittedName>
        <fullName evidence="8">Transport protein</fullName>
    </submittedName>
</protein>
<evidence type="ECO:0000259" key="7">
    <source>
        <dbReference type="PROSITE" id="PS50850"/>
    </source>
</evidence>
<feature type="domain" description="Major facilitator superfamily (MFS) profile" evidence="7">
    <location>
        <begin position="24"/>
        <end position="474"/>
    </location>
</feature>
<dbReference type="Proteomes" id="UP000051820">
    <property type="component" value="Unassembled WGS sequence"/>
</dbReference>
<dbReference type="GO" id="GO:0022857">
    <property type="term" value="F:transmembrane transporter activity"/>
    <property type="evidence" value="ECO:0007669"/>
    <property type="project" value="InterPro"/>
</dbReference>
<dbReference type="InterPro" id="IPR011701">
    <property type="entry name" value="MFS"/>
</dbReference>
<evidence type="ECO:0000256" key="1">
    <source>
        <dbReference type="ARBA" id="ARBA00004651"/>
    </source>
</evidence>
<feature type="transmembrane region" description="Helical" evidence="6">
    <location>
        <begin position="148"/>
        <end position="166"/>
    </location>
</feature>
<proteinExistence type="predicted"/>
<keyword evidence="4 6" id="KW-1133">Transmembrane helix</keyword>
<sequence length="478" mass="52109">MALKTTNGDFKMAKNQVPLKVKLTIICCATLAFCGVMLETAMNVTFPTLMSQFSLPLSVIQWVATGYLLAVAITMSLAAYIQRRFSFRLIMSVAVILFIGGGLLCAGASQFWMLFAGRMIQGVLTGMIMPLLFTIIMVKIPHQIQGQYVGTAGMVVALAPSVGPSYGGFVTQTFSWRLMFWLVIPIGLLAGLMAVIVTEKSKSSQSDRLTFPIFQFICLALMLTGFIIGFNQIGSAGIKAPITWGSLVIGLIGLVMFLILSRKSRHPLINLHIFLYAGYRNALGLYFLMMFMQVSQTFLVPSFAQIVLKTDTFVAGALLLAGSFSSVFLAPLAGKLLDRHPFKFSLLIGILFVTFSSLFLLGLSHRLTSLIIVVGFLAFMIGFSFIFNNAMTYGLQQLPEKLVGDGNATFNTLQQYAGSLSTAVVGMIITIIGGSHTSAIDMIHSATAVYLMLLLLSLALIWLGYNVIYAEKKNNKKD</sequence>
<dbReference type="SUPFAM" id="SSF103473">
    <property type="entry name" value="MFS general substrate transporter"/>
    <property type="match status" value="1"/>
</dbReference>
<accession>A0A0R1W798</accession>
<dbReference type="eggNOG" id="COG2814">
    <property type="taxonomic scope" value="Bacteria"/>
</dbReference>
<dbReference type="PRINTS" id="PR01036">
    <property type="entry name" value="TCRTETB"/>
</dbReference>
<dbReference type="STRING" id="1423807.FD16_GL000553"/>
<evidence type="ECO:0000256" key="2">
    <source>
        <dbReference type="ARBA" id="ARBA00022448"/>
    </source>
</evidence>
<evidence type="ECO:0000256" key="3">
    <source>
        <dbReference type="ARBA" id="ARBA00022692"/>
    </source>
</evidence>
<dbReference type="InterPro" id="IPR020846">
    <property type="entry name" value="MFS_dom"/>
</dbReference>
<feature type="transmembrane region" description="Helical" evidence="6">
    <location>
        <begin position="209"/>
        <end position="230"/>
    </location>
</feature>
<feature type="transmembrane region" description="Helical" evidence="6">
    <location>
        <begin position="448"/>
        <end position="468"/>
    </location>
</feature>
<keyword evidence="2" id="KW-0813">Transport</keyword>
<dbReference type="InterPro" id="IPR036259">
    <property type="entry name" value="MFS_trans_sf"/>
</dbReference>
<keyword evidence="3 6" id="KW-0812">Transmembrane</keyword>
<feature type="transmembrane region" description="Helical" evidence="6">
    <location>
        <begin position="312"/>
        <end position="332"/>
    </location>
</feature>
<evidence type="ECO:0000256" key="6">
    <source>
        <dbReference type="SAM" id="Phobius"/>
    </source>
</evidence>
<dbReference type="PROSITE" id="PS50850">
    <property type="entry name" value="MFS"/>
    <property type="match status" value="1"/>
</dbReference>
<dbReference type="GO" id="GO:0005886">
    <property type="term" value="C:plasma membrane"/>
    <property type="evidence" value="ECO:0007669"/>
    <property type="project" value="UniProtKB-SubCell"/>
</dbReference>
<feature type="transmembrane region" description="Helical" evidence="6">
    <location>
        <begin position="416"/>
        <end position="436"/>
    </location>
</feature>
<gene>
    <name evidence="8" type="ORF">FD16_GL000553</name>
</gene>
<organism evidence="8 9">
    <name type="scientific">Paucilactobacillus suebicus DSM 5007 = KCTC 3549</name>
    <dbReference type="NCBI Taxonomy" id="1423807"/>
    <lineage>
        <taxon>Bacteria</taxon>
        <taxon>Bacillati</taxon>
        <taxon>Bacillota</taxon>
        <taxon>Bacilli</taxon>
        <taxon>Lactobacillales</taxon>
        <taxon>Lactobacillaceae</taxon>
        <taxon>Paucilactobacillus</taxon>
    </lineage>
</organism>
<dbReference type="PATRIC" id="fig|1423807.3.peg.561"/>
<dbReference type="Gene3D" id="1.20.1250.20">
    <property type="entry name" value="MFS general substrate transporter like domains"/>
    <property type="match status" value="1"/>
</dbReference>
<comment type="caution">
    <text evidence="8">The sequence shown here is derived from an EMBL/GenBank/DDBJ whole genome shotgun (WGS) entry which is preliminary data.</text>
</comment>
<feature type="transmembrane region" description="Helical" evidence="6">
    <location>
        <begin position="93"/>
        <end position="113"/>
    </location>
</feature>
<feature type="transmembrane region" description="Helical" evidence="6">
    <location>
        <begin position="344"/>
        <end position="364"/>
    </location>
</feature>
<dbReference type="EMBL" id="AZGF01000015">
    <property type="protein sequence ID" value="KRM11764.1"/>
    <property type="molecule type" value="Genomic_DNA"/>
</dbReference>
<feature type="transmembrane region" description="Helical" evidence="6">
    <location>
        <begin position="59"/>
        <end position="81"/>
    </location>
</feature>
<evidence type="ECO:0000256" key="5">
    <source>
        <dbReference type="ARBA" id="ARBA00023136"/>
    </source>
</evidence>
<dbReference type="PANTHER" id="PTHR42718:SF9">
    <property type="entry name" value="MAJOR FACILITATOR SUPERFAMILY MULTIDRUG TRANSPORTER MFSC"/>
    <property type="match status" value="1"/>
</dbReference>
<dbReference type="AlphaFoldDB" id="A0A0R1W798"/>
<feature type="transmembrane region" description="Helical" evidence="6">
    <location>
        <begin position="370"/>
        <end position="395"/>
    </location>
</feature>
<evidence type="ECO:0000313" key="8">
    <source>
        <dbReference type="EMBL" id="KRM11764.1"/>
    </source>
</evidence>
<dbReference type="PANTHER" id="PTHR42718">
    <property type="entry name" value="MAJOR FACILITATOR SUPERFAMILY MULTIDRUG TRANSPORTER MFSC"/>
    <property type="match status" value="1"/>
</dbReference>
<dbReference type="Gene3D" id="1.20.1720.10">
    <property type="entry name" value="Multidrug resistance protein D"/>
    <property type="match status" value="1"/>
</dbReference>
<feature type="transmembrane region" description="Helical" evidence="6">
    <location>
        <begin position="178"/>
        <end position="197"/>
    </location>
</feature>
<feature type="transmembrane region" description="Helical" evidence="6">
    <location>
        <begin position="119"/>
        <end position="136"/>
    </location>
</feature>
<feature type="transmembrane region" description="Helical" evidence="6">
    <location>
        <begin position="273"/>
        <end position="292"/>
    </location>
</feature>
<evidence type="ECO:0000256" key="4">
    <source>
        <dbReference type="ARBA" id="ARBA00022989"/>
    </source>
</evidence>
<name>A0A0R1W798_9LACO</name>
<dbReference type="Pfam" id="PF07690">
    <property type="entry name" value="MFS_1"/>
    <property type="match status" value="1"/>
</dbReference>
<keyword evidence="9" id="KW-1185">Reference proteome</keyword>
<keyword evidence="5 6" id="KW-0472">Membrane</keyword>